<keyword evidence="1" id="KW-1133">Transmembrane helix</keyword>
<protein>
    <submittedName>
        <fullName evidence="2">Membrane channel-forming protein YqfA (Hemolysin III family)</fullName>
    </submittedName>
</protein>
<evidence type="ECO:0000256" key="1">
    <source>
        <dbReference type="SAM" id="Phobius"/>
    </source>
</evidence>
<keyword evidence="1" id="KW-0812">Transmembrane</keyword>
<reference evidence="2 3" key="1">
    <citation type="submission" date="2024-06" db="EMBL/GenBank/DDBJ databases">
        <title>Genomic Encyclopedia of Type Strains, Phase IV (KMG-IV): sequencing the most valuable type-strain genomes for metagenomic binning, comparative biology and taxonomic classification.</title>
        <authorList>
            <person name="Goeker M."/>
        </authorList>
    </citation>
    <scope>NUCLEOTIDE SEQUENCE [LARGE SCALE GENOMIC DNA]</scope>
    <source>
        <strain evidence="2 3">DSM 23520</strain>
    </source>
</reference>
<organism evidence="2 3">
    <name type="scientific">Alkalibacillus flavidus</name>
    <dbReference type="NCBI Taxonomy" id="546021"/>
    <lineage>
        <taxon>Bacteria</taxon>
        <taxon>Bacillati</taxon>
        <taxon>Bacillota</taxon>
        <taxon>Bacilli</taxon>
        <taxon>Bacillales</taxon>
        <taxon>Bacillaceae</taxon>
        <taxon>Alkalibacillus</taxon>
    </lineage>
</organism>
<feature type="transmembrane region" description="Helical" evidence="1">
    <location>
        <begin position="94"/>
        <end position="116"/>
    </location>
</feature>
<keyword evidence="1" id="KW-0472">Membrane</keyword>
<evidence type="ECO:0000313" key="2">
    <source>
        <dbReference type="EMBL" id="MET3683179.1"/>
    </source>
</evidence>
<dbReference type="Pfam" id="PF11457">
    <property type="entry name" value="DUF3021"/>
    <property type="match status" value="1"/>
</dbReference>
<gene>
    <name evidence="2" type="ORF">ABID56_001270</name>
</gene>
<feature type="transmembrane region" description="Helical" evidence="1">
    <location>
        <begin position="66"/>
        <end position="88"/>
    </location>
</feature>
<dbReference type="InterPro" id="IPR021560">
    <property type="entry name" value="DUF3021"/>
</dbReference>
<evidence type="ECO:0000313" key="3">
    <source>
        <dbReference type="Proteomes" id="UP001549167"/>
    </source>
</evidence>
<dbReference type="EMBL" id="JBEPMX010000005">
    <property type="protein sequence ID" value="MET3683179.1"/>
    <property type="molecule type" value="Genomic_DNA"/>
</dbReference>
<dbReference type="RefSeq" id="WP_354219770.1">
    <property type="nucleotide sequence ID" value="NZ_JBEPMX010000005.1"/>
</dbReference>
<accession>A0ABV2KUD2</accession>
<proteinExistence type="predicted"/>
<sequence length="128" mass="14802">MKLLSKGLFRGLIPLVLLFIISLWNRLQGQVEESNVFFFYGVIAFFLGLSSVIYEIPQWTFSKQILAHYGVMLFTVFPTILLSGFYPLNSVTNFVKVFIEFNMVGIILFIATYFASKLIRKFNHVKTE</sequence>
<dbReference type="Proteomes" id="UP001549167">
    <property type="component" value="Unassembled WGS sequence"/>
</dbReference>
<keyword evidence="3" id="KW-1185">Reference proteome</keyword>
<feature type="transmembrane region" description="Helical" evidence="1">
    <location>
        <begin position="7"/>
        <end position="24"/>
    </location>
</feature>
<feature type="transmembrane region" description="Helical" evidence="1">
    <location>
        <begin position="36"/>
        <end position="54"/>
    </location>
</feature>
<comment type="caution">
    <text evidence="2">The sequence shown here is derived from an EMBL/GenBank/DDBJ whole genome shotgun (WGS) entry which is preliminary data.</text>
</comment>
<name>A0ABV2KUD2_9BACI</name>